<dbReference type="RefSeq" id="XP_014181526.1">
    <property type="nucleotide sequence ID" value="XM_014326051.1"/>
</dbReference>
<evidence type="ECO:0000256" key="3">
    <source>
        <dbReference type="ARBA" id="ARBA00023172"/>
    </source>
</evidence>
<evidence type="ECO:0000256" key="1">
    <source>
        <dbReference type="ARBA" id="ARBA00022578"/>
    </source>
</evidence>
<evidence type="ECO:0000313" key="5">
    <source>
        <dbReference type="Proteomes" id="UP000002748"/>
    </source>
</evidence>
<organism evidence="4 5">
    <name type="scientific">Trichosporon asahii var. asahii (strain ATCC 90039 / CBS 2479 / JCM 2466 / KCTC 7840 / NBRC 103889/ NCYC 2677 / UAMH 7654)</name>
    <name type="common">Yeast</name>
    <dbReference type="NCBI Taxonomy" id="1186058"/>
    <lineage>
        <taxon>Eukaryota</taxon>
        <taxon>Fungi</taxon>
        <taxon>Dikarya</taxon>
        <taxon>Basidiomycota</taxon>
        <taxon>Agaricomycotina</taxon>
        <taxon>Tremellomycetes</taxon>
        <taxon>Trichosporonales</taxon>
        <taxon>Trichosporonaceae</taxon>
        <taxon>Trichosporon</taxon>
    </lineage>
</organism>
<evidence type="ECO:0008006" key="6">
    <source>
        <dbReference type="Google" id="ProtNLM"/>
    </source>
</evidence>
<dbReference type="GO" id="GO:0006313">
    <property type="term" value="P:DNA transposition"/>
    <property type="evidence" value="ECO:0007669"/>
    <property type="project" value="InterPro"/>
</dbReference>
<dbReference type="PANTHER" id="PTHR31973">
    <property type="entry name" value="POLYPROTEIN, PUTATIVE-RELATED"/>
    <property type="match status" value="1"/>
</dbReference>
<proteinExistence type="predicted"/>
<dbReference type="OrthoDB" id="683469at2759"/>
<sequence length="603" mass="66959">MPEPQAVVRARLELPLYEGAAFAGKEKAHFAVEPLCNQASGTQACVRHETSKPLRLVSICITTYNKRKAAEKARLELRQLKALQQPNSAALKVAEDAVKNAKAECGTLCPFRVVMSRDSRSEPYRCTKLCSDHTCTVMAQPAYHGVSRRALMDQAVDALHTGAQTGQKSTAIADTLSKHLSYKPPLHTTQRARGRQRKATVAEHNRQWKQLDHYLELLRAADLNGLAEKDGLKVVVSLSSAPEVARRCKPVVAVDGCHSTGQHRLTISLACTLDGDNHLNVLSWGLAETECHAPYRRLTNSTCILPCVRLPVRRDELDLLHIPLLDDPDRVIVSDRQKGLLNAISSVLPGTKHSYCCQHLIQNVQKRFKRAAITRFFERLVHARTETEFMAVYNKGLTLYDAEVCEYINGIGPFSSWALPFFSFPGRFGTTTSNTVEATNSWIGELREKPVVDFLHGLPDKVLRHAVKQKKAAAAEKGAVSLRAMKEVSRELDEALNYLERAFVWATAPSIIGKVTSPYSRAERVGQTDLEPLVAPFCTTEGWRAVYETLMPLHALPAVSELGVDEDELLPKLRGSGSGRKKMKRWAEGKVASQASQVDRFQF</sequence>
<dbReference type="Pfam" id="PF00872">
    <property type="entry name" value="Transposase_mut"/>
    <property type="match status" value="1"/>
</dbReference>
<protein>
    <recommendedName>
        <fullName evidence="6">MULE transposase domain-containing protein</fullName>
    </recommendedName>
</protein>
<gene>
    <name evidence="4" type="ORF">A1Q1_00402</name>
</gene>
<keyword evidence="1" id="KW-0815">Transposition</keyword>
<dbReference type="KEGG" id="tasa:A1Q1_00402"/>
<evidence type="ECO:0000256" key="2">
    <source>
        <dbReference type="ARBA" id="ARBA00023125"/>
    </source>
</evidence>
<dbReference type="GO" id="GO:0003677">
    <property type="term" value="F:DNA binding"/>
    <property type="evidence" value="ECO:0007669"/>
    <property type="project" value="UniProtKB-KW"/>
</dbReference>
<dbReference type="AlphaFoldDB" id="J6F4Y8"/>
<accession>J6F4Y8</accession>
<evidence type="ECO:0000313" key="4">
    <source>
        <dbReference type="EMBL" id="EJT50347.1"/>
    </source>
</evidence>
<dbReference type="EMBL" id="ALBS01000113">
    <property type="protein sequence ID" value="EJT50347.1"/>
    <property type="molecule type" value="Genomic_DNA"/>
</dbReference>
<name>J6F4Y8_TRIAS</name>
<keyword evidence="2" id="KW-0238">DNA-binding</keyword>
<dbReference type="Proteomes" id="UP000002748">
    <property type="component" value="Unassembled WGS sequence"/>
</dbReference>
<dbReference type="PANTHER" id="PTHR31973:SF187">
    <property type="entry name" value="MUTATOR TRANSPOSASE MUDRA PROTEIN"/>
    <property type="match status" value="1"/>
</dbReference>
<dbReference type="HOGENOM" id="CLU_431607_0_0_1"/>
<dbReference type="GO" id="GO:0004803">
    <property type="term" value="F:transposase activity"/>
    <property type="evidence" value="ECO:0007669"/>
    <property type="project" value="InterPro"/>
</dbReference>
<dbReference type="GeneID" id="25983916"/>
<reference evidence="4 5" key="1">
    <citation type="journal article" date="2012" name="Eukaryot. Cell">
        <title>Draft genome sequence of CBS 2479, the standard type strain of Trichosporon asahii.</title>
        <authorList>
            <person name="Yang R.Y."/>
            <person name="Li H.T."/>
            <person name="Zhu H."/>
            <person name="Zhou G.P."/>
            <person name="Wang M."/>
            <person name="Wang L."/>
        </authorList>
    </citation>
    <scope>NUCLEOTIDE SEQUENCE [LARGE SCALE GENOMIC DNA]</scope>
    <source>
        <strain evidence="5">ATCC 90039 / CBS 2479 / JCM 2466 / KCTC 7840 / NCYC 2677 / UAMH 7654</strain>
    </source>
</reference>
<comment type="caution">
    <text evidence="4">The sequence shown here is derived from an EMBL/GenBank/DDBJ whole genome shotgun (WGS) entry which is preliminary data.</text>
</comment>
<keyword evidence="3" id="KW-0233">DNA recombination</keyword>
<dbReference type="VEuPathDB" id="FungiDB:A1Q1_00402"/>
<dbReference type="InterPro" id="IPR001207">
    <property type="entry name" value="Transposase_mutator"/>
</dbReference>